<dbReference type="OrthoDB" id="4867926at2759"/>
<dbReference type="Proteomes" id="UP000323067">
    <property type="component" value="Chromosome vii"/>
</dbReference>
<dbReference type="AlphaFoldDB" id="A0A2H4SJL0"/>
<name>A0A2H4SJL0_CORMI</name>
<reference evidence="2 3" key="1">
    <citation type="journal article" date="2017" name="BMC Genomics">
        <title>Chromosome level assembly and secondary metabolite potential of the parasitic fungus Cordyceps militaris.</title>
        <authorList>
            <person name="Kramer G.J."/>
            <person name="Nodwell J.R."/>
        </authorList>
    </citation>
    <scope>NUCLEOTIDE SEQUENCE [LARGE SCALE GENOMIC DNA]</scope>
    <source>
        <strain evidence="2 3">ATCC 34164</strain>
    </source>
</reference>
<accession>A0A2H4SJL0</accession>
<evidence type="ECO:0000313" key="2">
    <source>
        <dbReference type="EMBL" id="ATY63295.1"/>
    </source>
</evidence>
<dbReference type="VEuPathDB" id="FungiDB:A9K55_009126"/>
<proteinExistence type="predicted"/>
<organism evidence="2 3">
    <name type="scientific">Cordyceps militaris</name>
    <name type="common">Caterpillar fungus</name>
    <name type="synonym">Clavaria militaris</name>
    <dbReference type="NCBI Taxonomy" id="73501"/>
    <lineage>
        <taxon>Eukaryota</taxon>
        <taxon>Fungi</taxon>
        <taxon>Dikarya</taxon>
        <taxon>Ascomycota</taxon>
        <taxon>Pezizomycotina</taxon>
        <taxon>Sordariomycetes</taxon>
        <taxon>Hypocreomycetidae</taxon>
        <taxon>Hypocreales</taxon>
        <taxon>Cordycipitaceae</taxon>
        <taxon>Cordyceps</taxon>
    </lineage>
</organism>
<evidence type="ECO:0000313" key="3">
    <source>
        <dbReference type="Proteomes" id="UP000323067"/>
    </source>
</evidence>
<keyword evidence="2" id="KW-0378">Hydrolase</keyword>
<dbReference type="GO" id="GO:0016787">
    <property type="term" value="F:hydrolase activity"/>
    <property type="evidence" value="ECO:0007669"/>
    <property type="project" value="UniProtKB-KW"/>
</dbReference>
<feature type="region of interest" description="Disordered" evidence="1">
    <location>
        <begin position="129"/>
        <end position="164"/>
    </location>
</feature>
<dbReference type="EMBL" id="CP023324">
    <property type="protein sequence ID" value="ATY63295.1"/>
    <property type="molecule type" value="Genomic_DNA"/>
</dbReference>
<sequence length="188" mass="21566">MPETLLSILCSEPWRWDAFASSEIVFHPDGTGKLTCRAELNVWIAAETEWKARDAASLQQQVSLGRDGDDDASSLAAGPVEIELTLTKRRLRSAPHPDRAAINEDVLEEAGFRPKTYTLRLDRGAFHAQSHVPERGQPPQHTPRFRLRLTLDPSPYPPRQEWARPERAPDAMRFWEWTQFCSRRIGYY</sequence>
<evidence type="ECO:0000256" key="1">
    <source>
        <dbReference type="SAM" id="MobiDB-lite"/>
    </source>
</evidence>
<gene>
    <name evidence="2" type="ORF">A9K55_009126</name>
</gene>
<protein>
    <submittedName>
        <fullName evidence="2">Epoxide hydrolase</fullName>
    </submittedName>
</protein>
<dbReference type="VEuPathDB" id="FungiDB:CCM_08879"/>